<dbReference type="RefSeq" id="WP_150576890.1">
    <property type="nucleotide sequence ID" value="NZ_CABPSN010000004.1"/>
</dbReference>
<proteinExistence type="predicted"/>
<protein>
    <submittedName>
        <fullName evidence="1">Uncharacterized protein</fullName>
    </submittedName>
</protein>
<sequence length="200" mass="22198">MDVNPSDVAAIQGMQASTGTERQAPLGSEMALALESTRHRAVDTSFAQEEGMDLDGCAAKYKAAFPASELHDMHEILRRVHVDAHTYKDYHDNPPGLSYGFTEKDRDERRTIIWNNFKISRVEAEREIGNTRNTYFPGFSIVSVAQWISTTSDPVVSSSPVDPADPVVISDPVGPFDRLYVEGDVYAFTRDAFVGKTLPR</sequence>
<evidence type="ECO:0000313" key="1">
    <source>
        <dbReference type="EMBL" id="VVE26422.1"/>
    </source>
</evidence>
<dbReference type="AlphaFoldDB" id="A0A5E4WNK4"/>
<dbReference type="Proteomes" id="UP000366819">
    <property type="component" value="Unassembled WGS sequence"/>
</dbReference>
<reference evidence="1 2" key="1">
    <citation type="submission" date="2019-08" db="EMBL/GenBank/DDBJ databases">
        <authorList>
            <person name="Peeters C."/>
        </authorList>
    </citation>
    <scope>NUCLEOTIDE SEQUENCE [LARGE SCALE GENOMIC DNA]</scope>
    <source>
        <strain evidence="1 2">LMG 31011</strain>
    </source>
</reference>
<dbReference type="EMBL" id="CABPSN010000004">
    <property type="protein sequence ID" value="VVE26422.1"/>
    <property type="molecule type" value="Genomic_DNA"/>
</dbReference>
<accession>A0A5E4WNK4</accession>
<keyword evidence="2" id="KW-1185">Reference proteome</keyword>
<name>A0A5E4WNK4_9BURK</name>
<organism evidence="1 2">
    <name type="scientific">Pandoraea aquatica</name>
    <dbReference type="NCBI Taxonomy" id="2508290"/>
    <lineage>
        <taxon>Bacteria</taxon>
        <taxon>Pseudomonadati</taxon>
        <taxon>Pseudomonadota</taxon>
        <taxon>Betaproteobacteria</taxon>
        <taxon>Burkholderiales</taxon>
        <taxon>Burkholderiaceae</taxon>
        <taxon>Pandoraea</taxon>
    </lineage>
</organism>
<gene>
    <name evidence="1" type="ORF">PAQ31011_03438</name>
</gene>
<evidence type="ECO:0000313" key="2">
    <source>
        <dbReference type="Proteomes" id="UP000366819"/>
    </source>
</evidence>